<keyword evidence="11" id="KW-1185">Reference proteome</keyword>
<evidence type="ECO:0000256" key="1">
    <source>
        <dbReference type="ARBA" id="ARBA00007957"/>
    </source>
</evidence>
<evidence type="ECO:0000256" key="3">
    <source>
        <dbReference type="ARBA" id="ARBA00022723"/>
    </source>
</evidence>
<comment type="cofactor">
    <cofactor evidence="9">
        <name>Mn(2+)</name>
        <dbReference type="ChEBI" id="CHEBI:29035"/>
    </cofactor>
    <cofactor evidence="9">
        <name>Fe(2+)</name>
        <dbReference type="ChEBI" id="CHEBI:29033"/>
    </cofactor>
    <text evidence="9">Binds 1 Mn(2+) or Fe(2+) ion per subunit.</text>
</comment>
<dbReference type="GO" id="GO:0000976">
    <property type="term" value="F:transcription cis-regulatory region binding"/>
    <property type="evidence" value="ECO:0007669"/>
    <property type="project" value="TreeGrafter"/>
</dbReference>
<dbReference type="PANTHER" id="PTHR33202:SF7">
    <property type="entry name" value="FERRIC UPTAKE REGULATION PROTEIN"/>
    <property type="match status" value="1"/>
</dbReference>
<dbReference type="FunFam" id="1.10.10.10:FF:000051">
    <property type="entry name" value="Fur family transcriptional regulator"/>
    <property type="match status" value="1"/>
</dbReference>
<comment type="similarity">
    <text evidence="1">Belongs to the Fur family.</text>
</comment>
<dbReference type="CDD" id="cd07153">
    <property type="entry name" value="Fur_like"/>
    <property type="match status" value="1"/>
</dbReference>
<dbReference type="Proteomes" id="UP000095743">
    <property type="component" value="Chromosome"/>
</dbReference>
<dbReference type="InterPro" id="IPR036388">
    <property type="entry name" value="WH-like_DNA-bd_sf"/>
</dbReference>
<dbReference type="OrthoDB" id="8659436at2"/>
<dbReference type="InterPro" id="IPR002481">
    <property type="entry name" value="FUR"/>
</dbReference>
<evidence type="ECO:0000313" key="11">
    <source>
        <dbReference type="Proteomes" id="UP000095743"/>
    </source>
</evidence>
<dbReference type="Gene3D" id="1.10.10.10">
    <property type="entry name" value="Winged helix-like DNA-binding domain superfamily/Winged helix DNA-binding domain"/>
    <property type="match status" value="1"/>
</dbReference>
<keyword evidence="9" id="KW-0408">Iron</keyword>
<name>A0A1D8GPJ2_9FIRM</name>
<evidence type="ECO:0000256" key="2">
    <source>
        <dbReference type="ARBA" id="ARBA00022491"/>
    </source>
</evidence>
<dbReference type="PANTHER" id="PTHR33202">
    <property type="entry name" value="ZINC UPTAKE REGULATION PROTEIN"/>
    <property type="match status" value="1"/>
</dbReference>
<feature type="binding site" evidence="8">
    <location>
        <position position="143"/>
    </location>
    <ligand>
        <name>Zn(2+)</name>
        <dbReference type="ChEBI" id="CHEBI:29105"/>
    </ligand>
</feature>
<dbReference type="AlphaFoldDB" id="A0A1D8GPJ2"/>
<dbReference type="GO" id="GO:0008270">
    <property type="term" value="F:zinc ion binding"/>
    <property type="evidence" value="ECO:0007669"/>
    <property type="project" value="TreeGrafter"/>
</dbReference>
<feature type="binding site" evidence="9">
    <location>
        <position position="132"/>
    </location>
    <ligand>
        <name>Fe cation</name>
        <dbReference type="ChEBI" id="CHEBI:24875"/>
    </ligand>
</feature>
<dbReference type="RefSeq" id="WP_069981170.1">
    <property type="nucleotide sequence ID" value="NZ_CP017269.1"/>
</dbReference>
<keyword evidence="6" id="KW-0238">DNA-binding</keyword>
<keyword evidence="3 8" id="KW-0479">Metal-binding</keyword>
<gene>
    <name evidence="10" type="ORF">Gferi_26880</name>
</gene>
<dbReference type="Gene3D" id="3.30.1490.190">
    <property type="match status" value="1"/>
</dbReference>
<keyword evidence="5" id="KW-0805">Transcription regulation</keyword>
<evidence type="ECO:0000313" key="10">
    <source>
        <dbReference type="EMBL" id="AOT72861.1"/>
    </source>
</evidence>
<keyword evidence="7" id="KW-0804">Transcription</keyword>
<protein>
    <submittedName>
        <fullName evidence="10">Transcriptional repressor</fullName>
    </submittedName>
</protein>
<feature type="binding site" evidence="8">
    <location>
        <position position="100"/>
    </location>
    <ligand>
        <name>Zn(2+)</name>
        <dbReference type="ChEBI" id="CHEBI:29105"/>
    </ligand>
</feature>
<evidence type="ECO:0000256" key="9">
    <source>
        <dbReference type="PIRSR" id="PIRSR602481-2"/>
    </source>
</evidence>
<dbReference type="STRING" id="1424294.Gferi_26880"/>
<evidence type="ECO:0000256" key="6">
    <source>
        <dbReference type="ARBA" id="ARBA00023125"/>
    </source>
</evidence>
<sequence length="144" mass="16842">MTEIMESLKDQLKEKGYKLTPQRRATLDTIIENQGKHLSTEEIYDMVKEKCPEIGLATVYRTLQLLDELDVISKINFDDGCSRYELNTHQDDHQHHHLICLKCGNVIEVEVDLMDALEDEIEKNYDFEISDHKVKFFGYCSKCK</sequence>
<dbReference type="InterPro" id="IPR043135">
    <property type="entry name" value="Fur_C"/>
</dbReference>
<organism evidence="10 11">
    <name type="scientific">Geosporobacter ferrireducens</name>
    <dbReference type="NCBI Taxonomy" id="1424294"/>
    <lineage>
        <taxon>Bacteria</taxon>
        <taxon>Bacillati</taxon>
        <taxon>Bacillota</taxon>
        <taxon>Clostridia</taxon>
        <taxon>Peptostreptococcales</taxon>
        <taxon>Thermotaleaceae</taxon>
        <taxon>Geosporobacter</taxon>
    </lineage>
</organism>
<feature type="binding site" evidence="8">
    <location>
        <position position="103"/>
    </location>
    <ligand>
        <name>Zn(2+)</name>
        <dbReference type="ChEBI" id="CHEBI:29105"/>
    </ligand>
</feature>
<keyword evidence="2" id="KW-0678">Repressor</keyword>
<evidence type="ECO:0000256" key="8">
    <source>
        <dbReference type="PIRSR" id="PIRSR602481-1"/>
    </source>
</evidence>
<dbReference type="KEGG" id="gfe:Gferi_26880"/>
<evidence type="ECO:0000256" key="4">
    <source>
        <dbReference type="ARBA" id="ARBA00022833"/>
    </source>
</evidence>
<proteinExistence type="inferred from homology"/>
<dbReference type="Pfam" id="PF01475">
    <property type="entry name" value="FUR"/>
    <property type="match status" value="1"/>
</dbReference>
<dbReference type="GO" id="GO:0045892">
    <property type="term" value="P:negative regulation of DNA-templated transcription"/>
    <property type="evidence" value="ECO:0007669"/>
    <property type="project" value="TreeGrafter"/>
</dbReference>
<dbReference type="SUPFAM" id="SSF46785">
    <property type="entry name" value="Winged helix' DNA-binding domain"/>
    <property type="match status" value="1"/>
</dbReference>
<feature type="binding site" evidence="8">
    <location>
        <position position="140"/>
    </location>
    <ligand>
        <name>Zn(2+)</name>
        <dbReference type="ChEBI" id="CHEBI:29105"/>
    </ligand>
</feature>
<dbReference type="InterPro" id="IPR036390">
    <property type="entry name" value="WH_DNA-bd_sf"/>
</dbReference>
<dbReference type="GO" id="GO:0003700">
    <property type="term" value="F:DNA-binding transcription factor activity"/>
    <property type="evidence" value="ECO:0007669"/>
    <property type="project" value="InterPro"/>
</dbReference>
<keyword evidence="4 8" id="KW-0862">Zinc</keyword>
<dbReference type="EMBL" id="CP017269">
    <property type="protein sequence ID" value="AOT72861.1"/>
    <property type="molecule type" value="Genomic_DNA"/>
</dbReference>
<evidence type="ECO:0000256" key="5">
    <source>
        <dbReference type="ARBA" id="ARBA00023015"/>
    </source>
</evidence>
<dbReference type="GO" id="GO:1900376">
    <property type="term" value="P:regulation of secondary metabolite biosynthetic process"/>
    <property type="evidence" value="ECO:0007669"/>
    <property type="project" value="TreeGrafter"/>
</dbReference>
<evidence type="ECO:0000256" key="7">
    <source>
        <dbReference type="ARBA" id="ARBA00023163"/>
    </source>
</evidence>
<comment type="cofactor">
    <cofactor evidence="8">
        <name>Zn(2+)</name>
        <dbReference type="ChEBI" id="CHEBI:29105"/>
    </cofactor>
    <text evidence="8">Binds 1 zinc ion per subunit.</text>
</comment>
<accession>A0A1D8GPJ2</accession>
<reference evidence="10 11" key="1">
    <citation type="submission" date="2016-09" db="EMBL/GenBank/DDBJ databases">
        <title>Genomic analysis reveals versatility of anaerobic energy metabolism of Geosporobacter ferrireducens IRF9 of phylum Firmicutes.</title>
        <authorList>
            <person name="Kim S.-J."/>
        </authorList>
    </citation>
    <scope>NUCLEOTIDE SEQUENCE [LARGE SCALE GENOMIC DNA]</scope>
    <source>
        <strain evidence="10 11">IRF9</strain>
    </source>
</reference>